<feature type="transmembrane region" description="Helical" evidence="17">
    <location>
        <begin position="179"/>
        <end position="202"/>
    </location>
</feature>
<proteinExistence type="inferred from homology"/>
<evidence type="ECO:0000256" key="1">
    <source>
        <dbReference type="ARBA" id="ARBA00004609"/>
    </source>
</evidence>
<evidence type="ECO:0000256" key="4">
    <source>
        <dbReference type="ARBA" id="ARBA00022475"/>
    </source>
</evidence>
<keyword evidence="8 15" id="KW-0479">Metal-binding</keyword>
<keyword evidence="12 15" id="KW-1015">Disulfide bond</keyword>
<feature type="binding site" description="axial binding residue" evidence="15">
    <location>
        <position position="44"/>
    </location>
    <ligand>
        <name>heme</name>
        <dbReference type="ChEBI" id="CHEBI:30413"/>
    </ligand>
    <ligandPart>
        <name>Fe</name>
        <dbReference type="ChEBI" id="CHEBI:18248"/>
    </ligandPart>
</feature>
<comment type="similarity">
    <text evidence="3">Belongs to the RBT5 family.</text>
</comment>
<evidence type="ECO:0000256" key="17">
    <source>
        <dbReference type="SAM" id="Phobius"/>
    </source>
</evidence>
<keyword evidence="14" id="KW-0449">Lipoprotein</keyword>
<evidence type="ECO:0000256" key="7">
    <source>
        <dbReference type="ARBA" id="ARBA00022622"/>
    </source>
</evidence>
<evidence type="ECO:0000256" key="2">
    <source>
        <dbReference type="ARBA" id="ARBA00004613"/>
    </source>
</evidence>
<dbReference type="EMBL" id="KI966420">
    <property type="protein sequence ID" value="EWC46188.1"/>
    <property type="molecule type" value="Genomic_DNA"/>
</dbReference>
<keyword evidence="4" id="KW-1003">Cell membrane</keyword>
<evidence type="ECO:0000256" key="11">
    <source>
        <dbReference type="ARBA" id="ARBA00023136"/>
    </source>
</evidence>
<keyword evidence="13" id="KW-0325">Glycoprotein</keyword>
<feature type="domain" description="CFEM" evidence="19">
    <location>
        <begin position="1"/>
        <end position="113"/>
    </location>
</feature>
<accession>W7I1S0</accession>
<dbReference type="InterPro" id="IPR051735">
    <property type="entry name" value="CFEM_domain"/>
</dbReference>
<evidence type="ECO:0000256" key="6">
    <source>
        <dbReference type="ARBA" id="ARBA00022617"/>
    </source>
</evidence>
<evidence type="ECO:0000256" key="8">
    <source>
        <dbReference type="ARBA" id="ARBA00022723"/>
    </source>
</evidence>
<dbReference type="SMART" id="SM00747">
    <property type="entry name" value="CFEM"/>
    <property type="match status" value="1"/>
</dbReference>
<evidence type="ECO:0000256" key="5">
    <source>
        <dbReference type="ARBA" id="ARBA00022525"/>
    </source>
</evidence>
<evidence type="ECO:0000313" key="20">
    <source>
        <dbReference type="EMBL" id="EWC46188.1"/>
    </source>
</evidence>
<feature type="region of interest" description="Disordered" evidence="16">
    <location>
        <begin position="88"/>
        <end position="108"/>
    </location>
</feature>
<evidence type="ECO:0000256" key="12">
    <source>
        <dbReference type="ARBA" id="ARBA00023157"/>
    </source>
</evidence>
<evidence type="ECO:0000256" key="14">
    <source>
        <dbReference type="ARBA" id="ARBA00023288"/>
    </source>
</evidence>
<dbReference type="GO" id="GO:0098552">
    <property type="term" value="C:side of membrane"/>
    <property type="evidence" value="ECO:0007669"/>
    <property type="project" value="UniProtKB-KW"/>
</dbReference>
<evidence type="ECO:0000256" key="3">
    <source>
        <dbReference type="ARBA" id="ARBA00010031"/>
    </source>
</evidence>
<keyword evidence="9 18" id="KW-0732">Signal</keyword>
<sequence length="203" mass="19219">MKFSAVVLVAAAAVASAQSIGDIPACAQTCLLPALQATGCDLTDFKCSCSNKDFVSGSTASASDAEKAAAATYGLCKSVGVTIETQPVPGATSPAASEPAAPSTSAAAPVVESTSAAAPVVESSTEATVVAPSTSAAAVPTYGGVPTGAPSSAPIVSTIISSTKAGNATQPTAPPAPTYTGAAAVVAGNAILAVGGAIAAFFL</sequence>
<keyword evidence="17" id="KW-1133">Transmembrane helix</keyword>
<evidence type="ECO:0000256" key="16">
    <source>
        <dbReference type="SAM" id="MobiDB-lite"/>
    </source>
</evidence>
<dbReference type="GO" id="GO:0046872">
    <property type="term" value="F:metal ion binding"/>
    <property type="evidence" value="ECO:0007669"/>
    <property type="project" value="UniProtKB-UniRule"/>
</dbReference>
<reference evidence="20 21" key="1">
    <citation type="submission" date="2013-05" db="EMBL/GenBank/DDBJ databases">
        <title>Drechslerella stenobrocha genome reveals carnivorous origination and mechanical trapping mechanism of predatory fungi.</title>
        <authorList>
            <person name="Liu X."/>
            <person name="Zhang W."/>
            <person name="Liu K."/>
        </authorList>
    </citation>
    <scope>NUCLEOTIDE SEQUENCE [LARGE SCALE GENOMIC DNA]</scope>
    <source>
        <strain evidence="20 21">248</strain>
    </source>
</reference>
<feature type="signal peptide" evidence="18">
    <location>
        <begin position="1"/>
        <end position="17"/>
    </location>
</feature>
<feature type="chain" id="PRO_5004895659" description="CFEM domain-containing protein" evidence="18">
    <location>
        <begin position="18"/>
        <end position="203"/>
    </location>
</feature>
<keyword evidence="11 17" id="KW-0472">Membrane</keyword>
<evidence type="ECO:0000313" key="21">
    <source>
        <dbReference type="Proteomes" id="UP000024837"/>
    </source>
</evidence>
<keyword evidence="5" id="KW-0964">Secreted</keyword>
<dbReference type="AlphaFoldDB" id="W7I1S0"/>
<dbReference type="Proteomes" id="UP000024837">
    <property type="component" value="Unassembled WGS sequence"/>
</dbReference>
<name>W7I1S0_9PEZI</name>
<dbReference type="GO" id="GO:0005576">
    <property type="term" value="C:extracellular region"/>
    <property type="evidence" value="ECO:0007669"/>
    <property type="project" value="UniProtKB-SubCell"/>
</dbReference>
<dbReference type="InterPro" id="IPR008427">
    <property type="entry name" value="Extracellular_membr_CFEM_dom"/>
</dbReference>
<comment type="subcellular location">
    <subcellularLocation>
        <location evidence="1">Cell membrane</location>
        <topology evidence="1">Lipid-anchor</topology>
        <topology evidence="1">GPI-anchor</topology>
    </subcellularLocation>
    <subcellularLocation>
        <location evidence="2">Secreted</location>
    </subcellularLocation>
</comment>
<organism evidence="20 21">
    <name type="scientific">Drechslerella stenobrocha 248</name>
    <dbReference type="NCBI Taxonomy" id="1043628"/>
    <lineage>
        <taxon>Eukaryota</taxon>
        <taxon>Fungi</taxon>
        <taxon>Dikarya</taxon>
        <taxon>Ascomycota</taxon>
        <taxon>Pezizomycotina</taxon>
        <taxon>Orbiliomycetes</taxon>
        <taxon>Orbiliales</taxon>
        <taxon>Orbiliaceae</taxon>
        <taxon>Drechslerella</taxon>
    </lineage>
</organism>
<keyword evidence="17" id="KW-0812">Transmembrane</keyword>
<evidence type="ECO:0000256" key="10">
    <source>
        <dbReference type="ARBA" id="ARBA00023004"/>
    </source>
</evidence>
<comment type="caution">
    <text evidence="15">Lacks conserved residue(s) required for the propagation of feature annotation.</text>
</comment>
<dbReference type="PROSITE" id="PS52012">
    <property type="entry name" value="CFEM"/>
    <property type="match status" value="1"/>
</dbReference>
<evidence type="ECO:0000256" key="15">
    <source>
        <dbReference type="PROSITE-ProRule" id="PRU01356"/>
    </source>
</evidence>
<dbReference type="PANTHER" id="PTHR37928:SF2">
    <property type="entry name" value="GPI ANCHORED CFEM DOMAIN PROTEIN (AFU_ORTHOLOGUE AFUA_6G10580)"/>
    <property type="match status" value="1"/>
</dbReference>
<evidence type="ECO:0000256" key="9">
    <source>
        <dbReference type="ARBA" id="ARBA00022729"/>
    </source>
</evidence>
<dbReference type="PANTHER" id="PTHR37928">
    <property type="entry name" value="CFEM DOMAIN PROTEIN (AFU_ORTHOLOGUE AFUA_6G14090)"/>
    <property type="match status" value="1"/>
</dbReference>
<dbReference type="Pfam" id="PF05730">
    <property type="entry name" value="CFEM"/>
    <property type="match status" value="1"/>
</dbReference>
<evidence type="ECO:0000259" key="19">
    <source>
        <dbReference type="PROSITE" id="PS52012"/>
    </source>
</evidence>
<feature type="disulfide bond" evidence="15">
    <location>
        <begin position="40"/>
        <end position="47"/>
    </location>
</feature>
<protein>
    <recommendedName>
        <fullName evidence="19">CFEM domain-containing protein</fullName>
    </recommendedName>
</protein>
<keyword evidence="21" id="KW-1185">Reference proteome</keyword>
<keyword evidence="10 15" id="KW-0408">Iron</keyword>
<dbReference type="OrthoDB" id="3065412at2759"/>
<evidence type="ECO:0000256" key="13">
    <source>
        <dbReference type="ARBA" id="ARBA00023180"/>
    </source>
</evidence>
<gene>
    <name evidence="20" type="ORF">DRE_04566</name>
</gene>
<feature type="compositionally biased region" description="Low complexity" evidence="16">
    <location>
        <begin position="91"/>
        <end position="108"/>
    </location>
</feature>
<dbReference type="GO" id="GO:0005886">
    <property type="term" value="C:plasma membrane"/>
    <property type="evidence" value="ECO:0007669"/>
    <property type="project" value="UniProtKB-SubCell"/>
</dbReference>
<keyword evidence="6 15" id="KW-0349">Heme</keyword>
<keyword evidence="7" id="KW-0336">GPI-anchor</keyword>
<dbReference type="HOGENOM" id="CLU_1331914_0_0_1"/>
<evidence type="ECO:0000256" key="18">
    <source>
        <dbReference type="SAM" id="SignalP"/>
    </source>
</evidence>